<protein>
    <submittedName>
        <fullName evidence="4">Putative NAD(P)H quinone oxidoreductase, PIG3 family</fullName>
    </submittedName>
</protein>
<organism evidence="4 5">
    <name type="scientific">Micromonospora coriariae</name>
    <dbReference type="NCBI Taxonomy" id="285665"/>
    <lineage>
        <taxon>Bacteria</taxon>
        <taxon>Bacillati</taxon>
        <taxon>Actinomycetota</taxon>
        <taxon>Actinomycetes</taxon>
        <taxon>Micromonosporales</taxon>
        <taxon>Micromonosporaceae</taxon>
        <taxon>Micromonospora</taxon>
    </lineage>
</organism>
<evidence type="ECO:0000256" key="1">
    <source>
        <dbReference type="ARBA" id="ARBA00022857"/>
    </source>
</evidence>
<dbReference type="GO" id="GO:0016651">
    <property type="term" value="F:oxidoreductase activity, acting on NAD(P)H"/>
    <property type="evidence" value="ECO:0007669"/>
    <property type="project" value="TreeGrafter"/>
</dbReference>
<feature type="domain" description="Enoyl reductase (ER)" evidence="3">
    <location>
        <begin position="10"/>
        <end position="322"/>
    </location>
</feature>
<dbReference type="InterPro" id="IPR036291">
    <property type="entry name" value="NAD(P)-bd_dom_sf"/>
</dbReference>
<sequence>MRAITIPKPGGPDALIWAEVPDPEPGPDEVIVDVRAAGVNRADLLQRQGHYPPPPGAPDHPGLECSGVISAIGPEVTGWAIGQQVCALLTGGGYAERVAVPAGQLLPVPAGVDLVDAAALPEVACTVWSNLVPVGRLRPGDTLLVHGGGSGIGTFAIQFGAALDATILVTARAAKHPRLRELGAAHAIDYREQDFVEEVRRITDGHGADVILDIMGGSYLGRNVAALASGGRLVVIGLQGGRKAELDLGALVSKRASVSATTLRARPLTEKAEIVRGVRDEVWPLIETGRIRPVVDRRLPMTEAAEAHRLVESNDHVGKVLLTIG</sequence>
<dbReference type="EMBL" id="LT607412">
    <property type="protein sequence ID" value="SCE88045.1"/>
    <property type="molecule type" value="Genomic_DNA"/>
</dbReference>
<dbReference type="InterPro" id="IPR020843">
    <property type="entry name" value="ER"/>
</dbReference>
<dbReference type="Gene3D" id="3.40.50.720">
    <property type="entry name" value="NAD(P)-binding Rossmann-like Domain"/>
    <property type="match status" value="1"/>
</dbReference>
<dbReference type="Proteomes" id="UP000198243">
    <property type="component" value="Chromosome I"/>
</dbReference>
<dbReference type="SUPFAM" id="SSF51735">
    <property type="entry name" value="NAD(P)-binding Rossmann-fold domains"/>
    <property type="match status" value="1"/>
</dbReference>
<dbReference type="InterPro" id="IPR014189">
    <property type="entry name" value="Quinone_OxRdtase_PIG3"/>
</dbReference>
<dbReference type="OrthoDB" id="9780520at2"/>
<dbReference type="NCBIfam" id="TIGR02824">
    <property type="entry name" value="quinone_pig3"/>
    <property type="match status" value="1"/>
</dbReference>
<dbReference type="InterPro" id="IPR011032">
    <property type="entry name" value="GroES-like_sf"/>
</dbReference>
<dbReference type="AlphaFoldDB" id="A0A1C4VW34"/>
<dbReference type="PANTHER" id="PTHR48106">
    <property type="entry name" value="QUINONE OXIDOREDUCTASE PIG3-RELATED"/>
    <property type="match status" value="1"/>
</dbReference>
<keyword evidence="5" id="KW-1185">Reference proteome</keyword>
<evidence type="ECO:0000313" key="4">
    <source>
        <dbReference type="EMBL" id="SCE88045.1"/>
    </source>
</evidence>
<dbReference type="Gene3D" id="3.90.180.10">
    <property type="entry name" value="Medium-chain alcohol dehydrogenases, catalytic domain"/>
    <property type="match status" value="1"/>
</dbReference>
<reference evidence="5" key="1">
    <citation type="submission" date="2016-06" db="EMBL/GenBank/DDBJ databases">
        <authorList>
            <person name="Varghese N."/>
            <person name="Submissions Spin"/>
        </authorList>
    </citation>
    <scope>NUCLEOTIDE SEQUENCE [LARGE SCALE GENOMIC DNA]</scope>
    <source>
        <strain evidence="5">DSM 44875</strain>
    </source>
</reference>
<dbReference type="GO" id="GO:0070402">
    <property type="term" value="F:NADPH binding"/>
    <property type="evidence" value="ECO:0007669"/>
    <property type="project" value="TreeGrafter"/>
</dbReference>
<proteinExistence type="predicted"/>
<dbReference type="SUPFAM" id="SSF50129">
    <property type="entry name" value="GroES-like"/>
    <property type="match status" value="1"/>
</dbReference>
<dbReference type="Pfam" id="PF08240">
    <property type="entry name" value="ADH_N"/>
    <property type="match status" value="1"/>
</dbReference>
<keyword evidence="1" id="KW-0521">NADP</keyword>
<dbReference type="SMART" id="SM00829">
    <property type="entry name" value="PKS_ER"/>
    <property type="match status" value="1"/>
</dbReference>
<evidence type="ECO:0000259" key="3">
    <source>
        <dbReference type="SMART" id="SM00829"/>
    </source>
</evidence>
<keyword evidence="2" id="KW-0560">Oxidoreductase</keyword>
<name>A0A1C4VW34_9ACTN</name>
<evidence type="ECO:0000313" key="5">
    <source>
        <dbReference type="Proteomes" id="UP000198243"/>
    </source>
</evidence>
<evidence type="ECO:0000256" key="2">
    <source>
        <dbReference type="ARBA" id="ARBA00023002"/>
    </source>
</evidence>
<dbReference type="PANTHER" id="PTHR48106:SF8">
    <property type="entry name" value="OS02G0805600 PROTEIN"/>
    <property type="match status" value="1"/>
</dbReference>
<dbReference type="Pfam" id="PF13602">
    <property type="entry name" value="ADH_zinc_N_2"/>
    <property type="match status" value="1"/>
</dbReference>
<dbReference type="InterPro" id="IPR013154">
    <property type="entry name" value="ADH-like_N"/>
</dbReference>
<dbReference type="RefSeq" id="WP_089018518.1">
    <property type="nucleotide sequence ID" value="NZ_LT607412.1"/>
</dbReference>
<dbReference type="CDD" id="cd05276">
    <property type="entry name" value="p53_inducible_oxidoreductase"/>
    <property type="match status" value="1"/>
</dbReference>
<gene>
    <name evidence="4" type="ORF">GA0070607_2718</name>
</gene>
<accession>A0A1C4VW34</accession>